<accession>A0A0D2PZL3</accession>
<sequence>MCMSVTFRKPSTRAFREAEGITSQCCVDIAVALAPAVLLPYYYSSRGAPLLAPWVAHPPSLSSRLRTCPTGSVTAYIAVAEVTHAHDTPPPCGLRHTPSEQRVPDWCRAAAAPPAASRGTAGRAA</sequence>
<evidence type="ECO:0000313" key="1">
    <source>
        <dbReference type="EMBL" id="KJA24780.1"/>
    </source>
</evidence>
<keyword evidence="2" id="KW-1185">Reference proteome</keyword>
<name>A0A0D2PZL3_HYPSF</name>
<organism evidence="1 2">
    <name type="scientific">Hypholoma sublateritium (strain FD-334 SS-4)</name>
    <dbReference type="NCBI Taxonomy" id="945553"/>
    <lineage>
        <taxon>Eukaryota</taxon>
        <taxon>Fungi</taxon>
        <taxon>Dikarya</taxon>
        <taxon>Basidiomycota</taxon>
        <taxon>Agaricomycotina</taxon>
        <taxon>Agaricomycetes</taxon>
        <taxon>Agaricomycetidae</taxon>
        <taxon>Agaricales</taxon>
        <taxon>Agaricineae</taxon>
        <taxon>Strophariaceae</taxon>
        <taxon>Hypholoma</taxon>
    </lineage>
</organism>
<protein>
    <submittedName>
        <fullName evidence="1">Uncharacterized protein</fullName>
    </submittedName>
</protein>
<proteinExistence type="predicted"/>
<dbReference type="AlphaFoldDB" id="A0A0D2PZL3"/>
<evidence type="ECO:0000313" key="2">
    <source>
        <dbReference type="Proteomes" id="UP000054270"/>
    </source>
</evidence>
<dbReference type="EMBL" id="KN817535">
    <property type="protein sequence ID" value="KJA24780.1"/>
    <property type="molecule type" value="Genomic_DNA"/>
</dbReference>
<gene>
    <name evidence="1" type="ORF">HYPSUDRAFT_465493</name>
</gene>
<reference evidence="2" key="1">
    <citation type="submission" date="2014-04" db="EMBL/GenBank/DDBJ databases">
        <title>Evolutionary Origins and Diversification of the Mycorrhizal Mutualists.</title>
        <authorList>
            <consortium name="DOE Joint Genome Institute"/>
            <consortium name="Mycorrhizal Genomics Consortium"/>
            <person name="Kohler A."/>
            <person name="Kuo A."/>
            <person name="Nagy L.G."/>
            <person name="Floudas D."/>
            <person name="Copeland A."/>
            <person name="Barry K.W."/>
            <person name="Cichocki N."/>
            <person name="Veneault-Fourrey C."/>
            <person name="LaButti K."/>
            <person name="Lindquist E.A."/>
            <person name="Lipzen A."/>
            <person name="Lundell T."/>
            <person name="Morin E."/>
            <person name="Murat C."/>
            <person name="Riley R."/>
            <person name="Ohm R."/>
            <person name="Sun H."/>
            <person name="Tunlid A."/>
            <person name="Henrissat B."/>
            <person name="Grigoriev I.V."/>
            <person name="Hibbett D.S."/>
            <person name="Martin F."/>
        </authorList>
    </citation>
    <scope>NUCLEOTIDE SEQUENCE [LARGE SCALE GENOMIC DNA]</scope>
    <source>
        <strain evidence="2">FD-334 SS-4</strain>
    </source>
</reference>
<dbReference type="Proteomes" id="UP000054270">
    <property type="component" value="Unassembled WGS sequence"/>
</dbReference>